<sequence length="502" mass="55607">MPGAPHQAFPLEASDSRPHCFVHLVPSELLGEIFSYLDLFVDLVSSTMVCRAWRGASLAAPALLWSYVSCAGRKPGVFTQMLARTADVPICVTVTIRTTNASEVAAAFQLHMHHIQHLSIRFGHELALHAKRSLDAALSIPAPMLETLVLFDNFFAVRSSLALCDVPPVPFAGGAPSLTYFMLNGDLYDYPARSALWPSLRQLLYAPAGRKLDMRVFDRYIAHFDALEILGIEFTEVTSGSPPDVDAIRLPASLEKLDLICSSRELELQHLLERMLPRSVRHLSIGFTTGCIERVATQLQAFMCGRYFPRDMAISSLYDSGNIDIQAASEIGLLWEIYEVSPALTNGVFFNLRMLSVSDLEWTRFDGQPTVPLLASLEVRLIAPCLIADYGHSSLCLHFADQCVLRCPELQTLSFSTVPRETEDYIMRPILAPEMITEFIRFKIELSSEPLAILLLSGVELLQSNVHSVATLLGAVDDIHFDPGCLAGLRSHPYPMSVGWDM</sequence>
<proteinExistence type="predicted"/>
<dbReference type="InterPro" id="IPR001810">
    <property type="entry name" value="F-box_dom"/>
</dbReference>
<gene>
    <name evidence="2" type="ORF">AURDEDRAFT_173074</name>
</gene>
<dbReference type="InterPro" id="IPR036047">
    <property type="entry name" value="F-box-like_dom_sf"/>
</dbReference>
<dbReference type="Gene3D" id="1.20.1280.50">
    <property type="match status" value="1"/>
</dbReference>
<dbReference type="Proteomes" id="UP000006514">
    <property type="component" value="Unassembled WGS sequence"/>
</dbReference>
<feature type="domain" description="F-box" evidence="1">
    <location>
        <begin position="25"/>
        <end position="67"/>
    </location>
</feature>
<dbReference type="EMBL" id="JH687833">
    <property type="protein sequence ID" value="EJD37936.1"/>
    <property type="molecule type" value="Genomic_DNA"/>
</dbReference>
<name>J0DBG5_AURST</name>
<reference evidence="3" key="1">
    <citation type="journal article" date="2012" name="Science">
        <title>The Paleozoic origin of enzymatic lignin decomposition reconstructed from 31 fungal genomes.</title>
        <authorList>
            <person name="Floudas D."/>
            <person name="Binder M."/>
            <person name="Riley R."/>
            <person name="Barry K."/>
            <person name="Blanchette R.A."/>
            <person name="Henrissat B."/>
            <person name="Martinez A.T."/>
            <person name="Otillar R."/>
            <person name="Spatafora J.W."/>
            <person name="Yadav J.S."/>
            <person name="Aerts A."/>
            <person name="Benoit I."/>
            <person name="Boyd A."/>
            <person name="Carlson A."/>
            <person name="Copeland A."/>
            <person name="Coutinho P.M."/>
            <person name="de Vries R.P."/>
            <person name="Ferreira P."/>
            <person name="Findley K."/>
            <person name="Foster B."/>
            <person name="Gaskell J."/>
            <person name="Glotzer D."/>
            <person name="Gorecki P."/>
            <person name="Heitman J."/>
            <person name="Hesse C."/>
            <person name="Hori C."/>
            <person name="Igarashi K."/>
            <person name="Jurgens J.A."/>
            <person name="Kallen N."/>
            <person name="Kersten P."/>
            <person name="Kohler A."/>
            <person name="Kuees U."/>
            <person name="Kumar T.K.A."/>
            <person name="Kuo A."/>
            <person name="LaButti K."/>
            <person name="Larrondo L.F."/>
            <person name="Lindquist E."/>
            <person name="Ling A."/>
            <person name="Lombard V."/>
            <person name="Lucas S."/>
            <person name="Lundell T."/>
            <person name="Martin R."/>
            <person name="McLaughlin D.J."/>
            <person name="Morgenstern I."/>
            <person name="Morin E."/>
            <person name="Murat C."/>
            <person name="Nagy L.G."/>
            <person name="Nolan M."/>
            <person name="Ohm R.A."/>
            <person name="Patyshakuliyeva A."/>
            <person name="Rokas A."/>
            <person name="Ruiz-Duenas F.J."/>
            <person name="Sabat G."/>
            <person name="Salamov A."/>
            <person name="Samejima M."/>
            <person name="Schmutz J."/>
            <person name="Slot J.C."/>
            <person name="St John F."/>
            <person name="Stenlid J."/>
            <person name="Sun H."/>
            <person name="Sun S."/>
            <person name="Syed K."/>
            <person name="Tsang A."/>
            <person name="Wiebenga A."/>
            <person name="Young D."/>
            <person name="Pisabarro A."/>
            <person name="Eastwood D.C."/>
            <person name="Martin F."/>
            <person name="Cullen D."/>
            <person name="Grigoriev I.V."/>
            <person name="Hibbett D.S."/>
        </authorList>
    </citation>
    <scope>NUCLEOTIDE SEQUENCE [LARGE SCALE GENOMIC DNA]</scope>
    <source>
        <strain evidence="3">TFB10046</strain>
    </source>
</reference>
<dbReference type="Pfam" id="PF12937">
    <property type="entry name" value="F-box-like"/>
    <property type="match status" value="1"/>
</dbReference>
<evidence type="ECO:0000313" key="3">
    <source>
        <dbReference type="Proteomes" id="UP000006514"/>
    </source>
</evidence>
<keyword evidence="3" id="KW-1185">Reference proteome</keyword>
<evidence type="ECO:0000259" key="1">
    <source>
        <dbReference type="Pfam" id="PF12937"/>
    </source>
</evidence>
<dbReference type="AlphaFoldDB" id="J0DBG5"/>
<dbReference type="SUPFAM" id="SSF81383">
    <property type="entry name" value="F-box domain"/>
    <property type="match status" value="1"/>
</dbReference>
<accession>J0DBG5</accession>
<dbReference type="KEGG" id="adl:AURDEDRAFT_173074"/>
<organism evidence="2 3">
    <name type="scientific">Auricularia subglabra (strain TFB-10046 / SS5)</name>
    <name type="common">White-rot fungus</name>
    <name type="synonym">Auricularia delicata (strain TFB10046)</name>
    <dbReference type="NCBI Taxonomy" id="717982"/>
    <lineage>
        <taxon>Eukaryota</taxon>
        <taxon>Fungi</taxon>
        <taxon>Dikarya</taxon>
        <taxon>Basidiomycota</taxon>
        <taxon>Agaricomycotina</taxon>
        <taxon>Agaricomycetes</taxon>
        <taxon>Auriculariales</taxon>
        <taxon>Auriculariaceae</taxon>
        <taxon>Auricularia</taxon>
    </lineage>
</organism>
<protein>
    <recommendedName>
        <fullName evidence="1">F-box domain-containing protein</fullName>
    </recommendedName>
</protein>
<dbReference type="InParanoid" id="J0DBG5"/>
<evidence type="ECO:0000313" key="2">
    <source>
        <dbReference type="EMBL" id="EJD37936.1"/>
    </source>
</evidence>